<sequence>MIEKIKTYKGNSLALEVIDGFTETDEKLALKFFQEKIDEGYGHVNVLVKLDELKISHSEIKALMEDAKWTLGNYGQIGNIAIVANSNILKALVSLDALFFERLRKGYEERYFDISQLDEALEFIAPNP</sequence>
<name>A0ABY1KLV4_9FLAO</name>
<evidence type="ECO:0000313" key="1">
    <source>
        <dbReference type="EMBL" id="SIS48465.1"/>
    </source>
</evidence>
<keyword evidence="2" id="KW-1185">Reference proteome</keyword>
<dbReference type="InterPro" id="IPR021866">
    <property type="entry name" value="SpoIIAA-like"/>
</dbReference>
<dbReference type="InterPro" id="IPR038396">
    <property type="entry name" value="SpoIIAA-like_sf"/>
</dbReference>
<dbReference type="RefSeq" id="WP_076454044.1">
    <property type="nucleotide sequence ID" value="NZ_FTOB01000002.1"/>
</dbReference>
<organism evidence="1 2">
    <name type="scientific">Zobellia uliginosa</name>
    <dbReference type="NCBI Taxonomy" id="143224"/>
    <lineage>
        <taxon>Bacteria</taxon>
        <taxon>Pseudomonadati</taxon>
        <taxon>Bacteroidota</taxon>
        <taxon>Flavobacteriia</taxon>
        <taxon>Flavobacteriales</taxon>
        <taxon>Flavobacteriaceae</taxon>
        <taxon>Zobellia</taxon>
    </lineage>
</organism>
<dbReference type="EMBL" id="FTOB01000002">
    <property type="protein sequence ID" value="SIS48465.1"/>
    <property type="molecule type" value="Genomic_DNA"/>
</dbReference>
<reference evidence="1 2" key="1">
    <citation type="submission" date="2017-01" db="EMBL/GenBank/DDBJ databases">
        <authorList>
            <person name="Varghese N."/>
            <person name="Submissions S."/>
        </authorList>
    </citation>
    <scope>NUCLEOTIDE SEQUENCE [LARGE SCALE GENOMIC DNA]</scope>
    <source>
        <strain evidence="1 2">DSM 2061</strain>
    </source>
</reference>
<comment type="caution">
    <text evidence="1">The sequence shown here is derived from an EMBL/GenBank/DDBJ whole genome shotgun (WGS) entry which is preliminary data.</text>
</comment>
<accession>A0ABY1KLV4</accession>
<protein>
    <submittedName>
        <fullName evidence="1">SpoIIAA-like</fullName>
    </submittedName>
</protein>
<dbReference type="Gene3D" id="3.40.50.10600">
    <property type="entry name" value="SpoIIaa-like domains"/>
    <property type="match status" value="1"/>
</dbReference>
<dbReference type="SUPFAM" id="SSF52091">
    <property type="entry name" value="SpoIIaa-like"/>
    <property type="match status" value="1"/>
</dbReference>
<dbReference type="Pfam" id="PF11964">
    <property type="entry name" value="SpoIIAA-like"/>
    <property type="match status" value="1"/>
</dbReference>
<evidence type="ECO:0000313" key="2">
    <source>
        <dbReference type="Proteomes" id="UP000185728"/>
    </source>
</evidence>
<gene>
    <name evidence="1" type="ORF">SAMN05421766_102264</name>
</gene>
<proteinExistence type="predicted"/>
<dbReference type="Proteomes" id="UP000185728">
    <property type="component" value="Unassembled WGS sequence"/>
</dbReference>
<dbReference type="InterPro" id="IPR036513">
    <property type="entry name" value="STAS_dom_sf"/>
</dbReference>